<organism evidence="2 3">
    <name type="scientific">Ceuthmochares aereus</name>
    <dbReference type="NCBI Taxonomy" id="1961834"/>
    <lineage>
        <taxon>Eukaryota</taxon>
        <taxon>Metazoa</taxon>
        <taxon>Chordata</taxon>
        <taxon>Craniata</taxon>
        <taxon>Vertebrata</taxon>
        <taxon>Euteleostomi</taxon>
        <taxon>Archelosauria</taxon>
        <taxon>Archosauria</taxon>
        <taxon>Dinosauria</taxon>
        <taxon>Saurischia</taxon>
        <taxon>Theropoda</taxon>
        <taxon>Coelurosauria</taxon>
        <taxon>Aves</taxon>
        <taxon>Neognathae</taxon>
        <taxon>Neoaves</taxon>
        <taxon>Otidimorphae</taxon>
        <taxon>Cuculiformes</taxon>
        <taxon>Cuculidae</taxon>
        <taxon>Ceuthmochares</taxon>
    </lineage>
</organism>
<dbReference type="InterPro" id="IPR022557">
    <property type="entry name" value="SARA-like_C"/>
</dbReference>
<dbReference type="SMART" id="SM01421">
    <property type="entry name" value="DUF3480"/>
    <property type="match status" value="1"/>
</dbReference>
<gene>
    <name evidence="2" type="primary">Zfyve16_0</name>
    <name evidence="2" type="ORF">CEUAER_R11743</name>
</gene>
<dbReference type="Gene3D" id="3.30.1360.220">
    <property type="entry name" value="Domain of unknown function (DUF3480), N-terminal subdomain"/>
    <property type="match status" value="1"/>
</dbReference>
<reference evidence="2 3" key="1">
    <citation type="submission" date="2019-09" db="EMBL/GenBank/DDBJ databases">
        <title>Bird 10,000 Genomes (B10K) Project - Family phase.</title>
        <authorList>
            <person name="Zhang G."/>
        </authorList>
    </citation>
    <scope>NUCLEOTIDE SEQUENCE [LARGE SCALE GENOMIC DNA]</scope>
    <source>
        <strain evidence="2">B10K-CU-031-02</strain>
        <tissue evidence="2">Muscle</tissue>
    </source>
</reference>
<feature type="non-terminal residue" evidence="2">
    <location>
        <position position="1"/>
    </location>
</feature>
<dbReference type="GO" id="GO:0006622">
    <property type="term" value="P:protein targeting to lysosome"/>
    <property type="evidence" value="ECO:0007669"/>
    <property type="project" value="TreeGrafter"/>
</dbReference>
<protein>
    <submittedName>
        <fullName evidence="2">ZFY16 protein</fullName>
    </submittedName>
</protein>
<dbReference type="Pfam" id="PF11979">
    <property type="entry name" value="SARA_C"/>
    <property type="match status" value="1"/>
</dbReference>
<evidence type="ECO:0000313" key="2">
    <source>
        <dbReference type="EMBL" id="NXY46258.1"/>
    </source>
</evidence>
<proteinExistence type="predicted"/>
<feature type="non-terminal residue" evidence="2">
    <location>
        <position position="82"/>
    </location>
</feature>
<dbReference type="OrthoDB" id="5872154at2759"/>
<sequence>VTGASFVVFNGALKTSSGFLAKSSIVEDGLMVQITPEIMESLRQALRDKKDFKITCGKTDTDDTKEYVDICWVENEEQTNKG</sequence>
<dbReference type="EMBL" id="VWPQ01004592">
    <property type="protein sequence ID" value="NXY46258.1"/>
    <property type="molecule type" value="Genomic_DNA"/>
</dbReference>
<name>A0A7L4K097_9AVES</name>
<dbReference type="GO" id="GO:0016197">
    <property type="term" value="P:endosomal transport"/>
    <property type="evidence" value="ECO:0007669"/>
    <property type="project" value="TreeGrafter"/>
</dbReference>
<dbReference type="PANTHER" id="PTHR46319:SF1">
    <property type="entry name" value="ZINC FINGER FYVE DOMAIN-CONTAINING PROTEIN 16"/>
    <property type="match status" value="1"/>
</dbReference>
<evidence type="ECO:0000259" key="1">
    <source>
        <dbReference type="SMART" id="SM01421"/>
    </source>
</evidence>
<accession>A0A7L4K097</accession>
<dbReference type="Proteomes" id="UP000519239">
    <property type="component" value="Unassembled WGS sequence"/>
</dbReference>
<comment type="caution">
    <text evidence="2">The sequence shown here is derived from an EMBL/GenBank/DDBJ whole genome shotgun (WGS) entry which is preliminary data.</text>
</comment>
<dbReference type="AlphaFoldDB" id="A0A7L4K097"/>
<dbReference type="PANTHER" id="PTHR46319">
    <property type="entry name" value="ZINC FINGER FYVE DOMAIN-CONTAINING PROTEIN"/>
    <property type="match status" value="1"/>
</dbReference>
<dbReference type="GO" id="GO:0031901">
    <property type="term" value="C:early endosome membrane"/>
    <property type="evidence" value="ECO:0007669"/>
    <property type="project" value="TreeGrafter"/>
</dbReference>
<evidence type="ECO:0000313" key="3">
    <source>
        <dbReference type="Proteomes" id="UP000519239"/>
    </source>
</evidence>
<feature type="domain" description="Smad anchor for receptor activation-like C-terminal" evidence="1">
    <location>
        <begin position="1"/>
        <end position="82"/>
    </location>
</feature>
<keyword evidence="3" id="KW-1185">Reference proteome</keyword>